<protein>
    <submittedName>
        <fullName evidence="2">Uncharacterized protein</fullName>
    </submittedName>
</protein>
<dbReference type="EMBL" id="CDMZ01000133">
    <property type="protein sequence ID" value="CEM07560.1"/>
    <property type="molecule type" value="Genomic_DNA"/>
</dbReference>
<reference evidence="2" key="1">
    <citation type="submission" date="2014-11" db="EMBL/GenBank/DDBJ databases">
        <authorList>
            <person name="Otto D Thomas"/>
            <person name="Naeem Raeece"/>
        </authorList>
    </citation>
    <scope>NUCLEOTIDE SEQUENCE</scope>
</reference>
<feature type="region of interest" description="Disordered" evidence="1">
    <location>
        <begin position="554"/>
        <end position="602"/>
    </location>
</feature>
<feature type="region of interest" description="Disordered" evidence="1">
    <location>
        <begin position="265"/>
        <end position="541"/>
    </location>
</feature>
<feature type="compositionally biased region" description="Basic and acidic residues" evidence="1">
    <location>
        <begin position="294"/>
        <end position="306"/>
    </location>
</feature>
<sequence>MALLLDIPQAFEASDLRDAFRHAVDSQTFHHFHFCRRKMPDKAHCCALALFPSREGLSAFCKSYEGSEWHELCALPRGRNRSALRGRGGDLLRCRVLAIVEKSTSPPRGQPKEKKGKEKTKAKAAGREKETETVSSQTPERRGELCIEEALLYLGEKNLSSLPELLQPSGLPRGNVGTSEGTVKESIRRGLIPPRAIRALGFDISSVLAKTRVERSEIPPPPSLIPQVSERSSDRPSLLLMSKNKERGDQQAASSLCKDALSAGVEASSCHPGDVRRRQQRSDSGGRILSIPFRLEDHKPKDRGTSEDSSEEGGERGDGKEENCRKGKSTQKVSMDDTVQGNGFHVSASASAPVGSSSSCGSSRGFLRRLPVTRGGKFFPLPHPHAKLRGQQSDTDPPPIPPPSVLKKGGSVGPPAVQSGVSSAPSASAVKGAQRKKRGATSFESECAEREKQVHLSAEEKDEDDEGDCMGGIAPSSLPGEAFSLREAERRRKALEDQAALRAFQERERGGAGNPQTDANARPLNKRGGREGGGGGGVALPVKRWKEALLKRDASLRGMDRRARETAETHFERVAAKRRRMQMADDDEAEGRSVSVSFPPPTVKVSHDDFDLHIL</sequence>
<evidence type="ECO:0000313" key="2">
    <source>
        <dbReference type="EMBL" id="CEM07560.1"/>
    </source>
</evidence>
<dbReference type="AlphaFoldDB" id="A0A0G4F5S6"/>
<feature type="compositionally biased region" description="Basic and acidic residues" evidence="1">
    <location>
        <begin position="313"/>
        <end position="325"/>
    </location>
</feature>
<feature type="compositionally biased region" description="Polar residues" evidence="1">
    <location>
        <begin position="330"/>
        <end position="341"/>
    </location>
</feature>
<feature type="compositionally biased region" description="Low complexity" evidence="1">
    <location>
        <begin position="414"/>
        <end position="432"/>
    </location>
</feature>
<feature type="compositionally biased region" description="Basic and acidic residues" evidence="1">
    <location>
        <begin position="447"/>
        <end position="459"/>
    </location>
</feature>
<organism evidence="2">
    <name type="scientific">Chromera velia CCMP2878</name>
    <dbReference type="NCBI Taxonomy" id="1169474"/>
    <lineage>
        <taxon>Eukaryota</taxon>
        <taxon>Sar</taxon>
        <taxon>Alveolata</taxon>
        <taxon>Colpodellida</taxon>
        <taxon>Chromeraceae</taxon>
        <taxon>Chromera</taxon>
    </lineage>
</organism>
<feature type="compositionally biased region" description="Low complexity" evidence="1">
    <location>
        <begin position="347"/>
        <end position="365"/>
    </location>
</feature>
<feature type="region of interest" description="Disordered" evidence="1">
    <location>
        <begin position="103"/>
        <end position="140"/>
    </location>
</feature>
<proteinExistence type="predicted"/>
<dbReference type="VEuPathDB" id="CryptoDB:Cvel_2759"/>
<gene>
    <name evidence="2" type="ORF">Cvel_2759</name>
</gene>
<feature type="compositionally biased region" description="Basic and acidic residues" evidence="1">
    <location>
        <begin position="554"/>
        <end position="575"/>
    </location>
</feature>
<accession>A0A0G4F5S6</accession>
<name>A0A0G4F5S6_9ALVE</name>
<feature type="compositionally biased region" description="Basic and acidic residues" evidence="1">
    <location>
        <begin position="110"/>
        <end position="132"/>
    </location>
</feature>
<feature type="compositionally biased region" description="Basic and acidic residues" evidence="1">
    <location>
        <begin position="484"/>
        <end position="496"/>
    </location>
</feature>
<evidence type="ECO:0000256" key="1">
    <source>
        <dbReference type="SAM" id="MobiDB-lite"/>
    </source>
</evidence>
<feature type="region of interest" description="Disordered" evidence="1">
    <location>
        <begin position="213"/>
        <end position="235"/>
    </location>
</feature>